<organism evidence="3 4">
    <name type="scientific">Ceratocystis pirilliformis</name>
    <dbReference type="NCBI Taxonomy" id="259994"/>
    <lineage>
        <taxon>Eukaryota</taxon>
        <taxon>Fungi</taxon>
        <taxon>Dikarya</taxon>
        <taxon>Ascomycota</taxon>
        <taxon>Pezizomycotina</taxon>
        <taxon>Sordariomycetes</taxon>
        <taxon>Hypocreomycetidae</taxon>
        <taxon>Microascales</taxon>
        <taxon>Ceratocystidaceae</taxon>
        <taxon>Ceratocystis</taxon>
    </lineage>
</organism>
<evidence type="ECO:0000313" key="4">
    <source>
        <dbReference type="Proteomes" id="UP001583280"/>
    </source>
</evidence>
<dbReference type="Proteomes" id="UP001583280">
    <property type="component" value="Unassembled WGS sequence"/>
</dbReference>
<keyword evidence="2" id="KW-0812">Transmembrane</keyword>
<keyword evidence="2" id="KW-1133">Transmembrane helix</keyword>
<feature type="compositionally biased region" description="Polar residues" evidence="1">
    <location>
        <begin position="157"/>
        <end position="183"/>
    </location>
</feature>
<evidence type="ECO:0008006" key="5">
    <source>
        <dbReference type="Google" id="ProtNLM"/>
    </source>
</evidence>
<evidence type="ECO:0000313" key="3">
    <source>
        <dbReference type="EMBL" id="KAL1888299.1"/>
    </source>
</evidence>
<protein>
    <recommendedName>
        <fullName evidence="5">Transmembrane protein</fullName>
    </recommendedName>
</protein>
<dbReference type="EMBL" id="JAWDJO010000267">
    <property type="protein sequence ID" value="KAL1888299.1"/>
    <property type="molecule type" value="Genomic_DNA"/>
</dbReference>
<name>A0ABR3YJG0_9PEZI</name>
<evidence type="ECO:0000256" key="1">
    <source>
        <dbReference type="SAM" id="MobiDB-lite"/>
    </source>
</evidence>
<reference evidence="3 4" key="1">
    <citation type="journal article" date="2024" name="IMA Fungus">
        <title>IMA Genome - F19 : A genome assembly and annotation guide to empower mycologists, including annotated draft genome sequences of Ceratocystis pirilliformis, Diaporthe australafricana, Fusarium ophioides, Paecilomyces lecythidis, and Sporothrix stenoceras.</title>
        <authorList>
            <person name="Aylward J."/>
            <person name="Wilson A.M."/>
            <person name="Visagie C.M."/>
            <person name="Spraker J."/>
            <person name="Barnes I."/>
            <person name="Buitendag C."/>
            <person name="Ceriani C."/>
            <person name="Del Mar Angel L."/>
            <person name="du Plessis D."/>
            <person name="Fuchs T."/>
            <person name="Gasser K."/>
            <person name="Kramer D."/>
            <person name="Li W."/>
            <person name="Munsamy K."/>
            <person name="Piso A."/>
            <person name="Price J.L."/>
            <person name="Sonnekus B."/>
            <person name="Thomas C."/>
            <person name="van der Nest A."/>
            <person name="van Dijk A."/>
            <person name="van Heerden A."/>
            <person name="van Vuuren N."/>
            <person name="Yilmaz N."/>
            <person name="Duong T.A."/>
            <person name="van der Merwe N.A."/>
            <person name="Wingfield M.J."/>
            <person name="Wingfield B.D."/>
        </authorList>
    </citation>
    <scope>NUCLEOTIDE SEQUENCE [LARGE SCALE GENOMIC DNA]</scope>
    <source>
        <strain evidence="3 4">CMW 12675</strain>
    </source>
</reference>
<keyword evidence="4" id="KW-1185">Reference proteome</keyword>
<sequence>MLTSAVPRGLDAGLIALIIASTFGVFLCACRQIRRPYPTSRELNTYSGREPHFRNTDSPGADPVPPYEPPVFPLSTFFTPAPSYGPPASGHPHFPPTPSYRTSPSVIIGGQHSPTTSTSPPPQLSFSSSWGVPDTRLSSPFDLEGLQDENTLHYPQHQHQPSLDSNSHGPNPSSSQVTSSAGIASSLPGLFSDASRIPRPTQAHPRIHPHFETIVQPPITRASSLPTSAQRGASEKLGQPEVATIEGISKLRYSTDLAAQALTSRAVNVVQPDFLCKPDCS</sequence>
<feature type="region of interest" description="Disordered" evidence="1">
    <location>
        <begin position="83"/>
        <end position="131"/>
    </location>
</feature>
<feature type="transmembrane region" description="Helical" evidence="2">
    <location>
        <begin position="12"/>
        <end position="30"/>
    </location>
</feature>
<keyword evidence="2" id="KW-0472">Membrane</keyword>
<feature type="compositionally biased region" description="Low complexity" evidence="1">
    <location>
        <begin position="113"/>
        <end position="129"/>
    </location>
</feature>
<feature type="compositionally biased region" description="Polar residues" evidence="1">
    <location>
        <begin position="221"/>
        <end position="231"/>
    </location>
</feature>
<gene>
    <name evidence="3" type="ORF">Cpir12675_006222</name>
</gene>
<accession>A0ABR3YJG0</accession>
<proteinExistence type="predicted"/>
<feature type="region of interest" description="Disordered" evidence="1">
    <location>
        <begin position="41"/>
        <end position="69"/>
    </location>
</feature>
<evidence type="ECO:0000256" key="2">
    <source>
        <dbReference type="SAM" id="Phobius"/>
    </source>
</evidence>
<feature type="region of interest" description="Disordered" evidence="1">
    <location>
        <begin position="155"/>
        <end position="238"/>
    </location>
</feature>
<comment type="caution">
    <text evidence="3">The sequence shown here is derived from an EMBL/GenBank/DDBJ whole genome shotgun (WGS) entry which is preliminary data.</text>
</comment>